<comment type="caution">
    <text evidence="1">The sequence shown here is derived from an EMBL/GenBank/DDBJ whole genome shotgun (WGS) entry which is preliminary data.</text>
</comment>
<name>A0A6L6Q4L4_9BURK</name>
<evidence type="ECO:0000313" key="1">
    <source>
        <dbReference type="EMBL" id="MTW04369.1"/>
    </source>
</evidence>
<dbReference type="Proteomes" id="UP000484015">
    <property type="component" value="Unassembled WGS sequence"/>
</dbReference>
<dbReference type="AlphaFoldDB" id="A0A6L6Q4L4"/>
<sequence length="52" mass="5699">MQINDLVAIMPAPKKPFEASPCKPVPLDHHPQAKLEFMPTLAKITTTISTLS</sequence>
<proteinExistence type="predicted"/>
<organism evidence="1 2">
    <name type="scientific">Pseudoduganella ginsengisoli</name>
    <dbReference type="NCBI Taxonomy" id="1462440"/>
    <lineage>
        <taxon>Bacteria</taxon>
        <taxon>Pseudomonadati</taxon>
        <taxon>Pseudomonadota</taxon>
        <taxon>Betaproteobacteria</taxon>
        <taxon>Burkholderiales</taxon>
        <taxon>Oxalobacteraceae</taxon>
        <taxon>Telluria group</taxon>
        <taxon>Pseudoduganella</taxon>
    </lineage>
</organism>
<accession>A0A6L6Q4L4</accession>
<evidence type="ECO:0000313" key="2">
    <source>
        <dbReference type="Proteomes" id="UP000484015"/>
    </source>
</evidence>
<gene>
    <name evidence="1" type="ORF">GM668_20015</name>
</gene>
<reference evidence="1 2" key="1">
    <citation type="submission" date="2019-11" db="EMBL/GenBank/DDBJ databases">
        <title>Type strains purchased from KCTC, JCM and DSMZ.</title>
        <authorList>
            <person name="Lu H."/>
        </authorList>
    </citation>
    <scope>NUCLEOTIDE SEQUENCE [LARGE SCALE GENOMIC DNA]</scope>
    <source>
        <strain evidence="1 2">KCTC 42409</strain>
    </source>
</reference>
<keyword evidence="2" id="KW-1185">Reference proteome</keyword>
<dbReference type="EMBL" id="WNLA01000015">
    <property type="protein sequence ID" value="MTW04369.1"/>
    <property type="molecule type" value="Genomic_DNA"/>
</dbReference>
<protein>
    <submittedName>
        <fullName evidence="1">Uncharacterized protein</fullName>
    </submittedName>
</protein>
<dbReference type="RefSeq" id="WP_155440727.1">
    <property type="nucleotide sequence ID" value="NZ_WNLA01000015.1"/>
</dbReference>